<dbReference type="InterPro" id="IPR000595">
    <property type="entry name" value="cNMP-bd_dom"/>
</dbReference>
<organism evidence="2 3">
    <name type="scientific">Flavobacterium cupreum</name>
    <dbReference type="NCBI Taxonomy" id="2133766"/>
    <lineage>
        <taxon>Bacteria</taxon>
        <taxon>Pseudomonadati</taxon>
        <taxon>Bacteroidota</taxon>
        <taxon>Flavobacteriia</taxon>
        <taxon>Flavobacteriales</taxon>
        <taxon>Flavobacteriaceae</taxon>
        <taxon>Flavobacterium</taxon>
    </lineage>
</organism>
<dbReference type="CDD" id="cd00038">
    <property type="entry name" value="CAP_ED"/>
    <property type="match status" value="1"/>
</dbReference>
<reference evidence="3" key="1">
    <citation type="journal article" date="2019" name="Syst. Appl. Microbiol.">
        <title>Flavobacterium circumlabens sp. nov. and Flavobacterium cupreum sp. nov., two psychrotrophic species isolated from Antarctic environmental samples.</title>
        <authorList>
            <person name="Kralova S."/>
            <person name="Busse H.-J."/>
            <person name="Svec P."/>
            <person name="Maslanova I."/>
            <person name="Stankova E."/>
            <person name="Bartak M."/>
            <person name="Sedlacek I."/>
        </authorList>
    </citation>
    <scope>NUCLEOTIDE SEQUENCE [LARGE SCALE GENOMIC DNA]</scope>
    <source>
        <strain evidence="3">CCM 8825</strain>
    </source>
</reference>
<dbReference type="InterPro" id="IPR014710">
    <property type="entry name" value="RmlC-like_jellyroll"/>
</dbReference>
<proteinExistence type="predicted"/>
<dbReference type="Proteomes" id="UP000288102">
    <property type="component" value="Unassembled WGS sequence"/>
</dbReference>
<dbReference type="Pfam" id="PF00027">
    <property type="entry name" value="cNMP_binding"/>
    <property type="match status" value="1"/>
</dbReference>
<dbReference type="Gene3D" id="2.60.120.10">
    <property type="entry name" value="Jelly Rolls"/>
    <property type="match status" value="1"/>
</dbReference>
<dbReference type="SUPFAM" id="SSF51206">
    <property type="entry name" value="cAMP-binding domain-like"/>
    <property type="match status" value="1"/>
</dbReference>
<evidence type="ECO:0000259" key="1">
    <source>
        <dbReference type="PROSITE" id="PS50042"/>
    </source>
</evidence>
<sequence>MTDFQQFCNQFSELNELASLELVQTLKTKTFQKGDFILKSGMVCKHFYFVNSGLVKMFSTKDDKEFIVRFFSENLMFTAFESYLTQTASNFAIIALETTTVTLVSQKKLEELCKKHHSIETFFRKLVSVATLKMTKRIREMLEENATNRYNQFMIDNDLIVQRISLGEIAKYVGITQQSLSRIRNQK</sequence>
<dbReference type="AlphaFoldDB" id="A0A434A0M3"/>
<dbReference type="PROSITE" id="PS50042">
    <property type="entry name" value="CNMP_BINDING_3"/>
    <property type="match status" value="1"/>
</dbReference>
<name>A0A434A0M3_9FLAO</name>
<protein>
    <submittedName>
        <fullName evidence="2">Crp/Fnr family transcriptional regulator</fullName>
    </submittedName>
</protein>
<dbReference type="EMBL" id="QWDM01000024">
    <property type="protein sequence ID" value="RUT67911.1"/>
    <property type="molecule type" value="Genomic_DNA"/>
</dbReference>
<evidence type="ECO:0000313" key="3">
    <source>
        <dbReference type="Proteomes" id="UP000288102"/>
    </source>
</evidence>
<evidence type="ECO:0000313" key="2">
    <source>
        <dbReference type="EMBL" id="RUT67911.1"/>
    </source>
</evidence>
<feature type="domain" description="Cyclic nucleotide-binding" evidence="1">
    <location>
        <begin position="10"/>
        <end position="112"/>
    </location>
</feature>
<comment type="caution">
    <text evidence="2">The sequence shown here is derived from an EMBL/GenBank/DDBJ whole genome shotgun (WGS) entry which is preliminary data.</text>
</comment>
<accession>A0A434A0M3</accession>
<dbReference type="OrthoDB" id="680421at2"/>
<keyword evidence="3" id="KW-1185">Reference proteome</keyword>
<dbReference type="SMART" id="SM00100">
    <property type="entry name" value="cNMP"/>
    <property type="match status" value="1"/>
</dbReference>
<dbReference type="InterPro" id="IPR018490">
    <property type="entry name" value="cNMP-bd_dom_sf"/>
</dbReference>
<gene>
    <name evidence="2" type="ORF">D0817_23885</name>
</gene>
<dbReference type="RefSeq" id="WP_127340795.1">
    <property type="nucleotide sequence ID" value="NZ_QWDM01000024.1"/>
</dbReference>